<evidence type="ECO:0000313" key="1">
    <source>
        <dbReference type="EMBL" id="GAC24704.1"/>
    </source>
</evidence>
<protein>
    <submittedName>
        <fullName evidence="1">Uncharacterized protein</fullName>
    </submittedName>
</protein>
<dbReference type="AlphaFoldDB" id="K6XVR2"/>
<name>K6XVR2_9ALTE</name>
<dbReference type="EMBL" id="BAEP01000049">
    <property type="protein sequence ID" value="GAC24704.1"/>
    <property type="molecule type" value="Genomic_DNA"/>
</dbReference>
<evidence type="ECO:0000313" key="2">
    <source>
        <dbReference type="Proteomes" id="UP000006263"/>
    </source>
</evidence>
<comment type="caution">
    <text evidence="1">The sequence shown here is derived from an EMBL/GenBank/DDBJ whole genome shotgun (WGS) entry which is preliminary data.</text>
</comment>
<organism evidence="1 2">
    <name type="scientific">Paraglaciecola mesophila KMM 241</name>
    <dbReference type="NCBI Taxonomy" id="1128912"/>
    <lineage>
        <taxon>Bacteria</taxon>
        <taxon>Pseudomonadati</taxon>
        <taxon>Pseudomonadota</taxon>
        <taxon>Gammaproteobacteria</taxon>
        <taxon>Alteromonadales</taxon>
        <taxon>Alteromonadaceae</taxon>
        <taxon>Paraglaciecola</taxon>
    </lineage>
</organism>
<proteinExistence type="predicted"/>
<dbReference type="Proteomes" id="UP000006263">
    <property type="component" value="Unassembled WGS sequence"/>
</dbReference>
<reference evidence="1 2" key="1">
    <citation type="journal article" date="2017" name="Antonie Van Leeuwenhoek">
        <title>Rhizobium rhizosphaerae sp. nov., a novel species isolated from rice rhizosphere.</title>
        <authorList>
            <person name="Zhao J.J."/>
            <person name="Zhang J."/>
            <person name="Zhang R.J."/>
            <person name="Zhang C.W."/>
            <person name="Yin H.Q."/>
            <person name="Zhang X.X."/>
        </authorList>
    </citation>
    <scope>NUCLEOTIDE SEQUENCE [LARGE SCALE GENOMIC DNA]</scope>
    <source>
        <strain evidence="1 2">KMM 241</strain>
    </source>
</reference>
<gene>
    <name evidence="1" type="ORF">GMES_2409</name>
</gene>
<accession>K6XVR2</accession>
<sequence>MLGMNSVGNSAGKPLPASGITGVYEVTIDTDVSETLISYLTQLGFTQIDKGQLGPDQACSIYGVDSALTS</sequence>